<dbReference type="SUPFAM" id="SSF53335">
    <property type="entry name" value="S-adenosyl-L-methionine-dependent methyltransferases"/>
    <property type="match status" value="1"/>
</dbReference>
<keyword evidence="9" id="KW-1185">Reference proteome</keyword>
<sequence>MKISEALKSTKIELDSSNLAWRFLSFYLKQPKEWVFLNSNLELENENEFFCLINRYKNGEPFEYITGVCEFLGREFSVGKGVLIPRFETEILVEKALNVAKNYATPKICEIGIGSGIISISLALELEKAKFSATDISLEAIKFARKNIDKFGVEIEINHTSLLDGVNDKFDIIVSNPPYIADDYELDIWVKNEPKTALFGGAKGDELLKQIINLAKTRTKYLICEIGYDQKASLSKELEDCGFEYEFYKDLAGFDRGFVAKIKE</sequence>
<proteinExistence type="predicted"/>
<dbReference type="InterPro" id="IPR007848">
    <property type="entry name" value="Small_mtfrase_dom"/>
</dbReference>
<dbReference type="InterPro" id="IPR019874">
    <property type="entry name" value="RF_methyltr_PrmC"/>
</dbReference>
<dbReference type="EC" id="2.1.1.297" evidence="1"/>
<dbReference type="OrthoDB" id="9800643at2"/>
<dbReference type="eggNOG" id="COG2890">
    <property type="taxonomic scope" value="Bacteria"/>
</dbReference>
<dbReference type="Pfam" id="PF05175">
    <property type="entry name" value="MTS"/>
    <property type="match status" value="1"/>
</dbReference>
<dbReference type="PANTHER" id="PTHR18895">
    <property type="entry name" value="HEMK METHYLTRANSFERASE"/>
    <property type="match status" value="1"/>
</dbReference>
<feature type="domain" description="Methyltransferase small" evidence="6">
    <location>
        <begin position="100"/>
        <end position="183"/>
    </location>
</feature>
<evidence type="ECO:0000259" key="7">
    <source>
        <dbReference type="Pfam" id="PF17827"/>
    </source>
</evidence>
<comment type="catalytic activity">
    <reaction evidence="5">
        <text>L-glutaminyl-[peptide chain release factor] + S-adenosyl-L-methionine = N(5)-methyl-L-glutaminyl-[peptide chain release factor] + S-adenosyl-L-homocysteine + H(+)</text>
        <dbReference type="Rhea" id="RHEA:42896"/>
        <dbReference type="Rhea" id="RHEA-COMP:10271"/>
        <dbReference type="Rhea" id="RHEA-COMP:10272"/>
        <dbReference type="ChEBI" id="CHEBI:15378"/>
        <dbReference type="ChEBI" id="CHEBI:30011"/>
        <dbReference type="ChEBI" id="CHEBI:57856"/>
        <dbReference type="ChEBI" id="CHEBI:59789"/>
        <dbReference type="ChEBI" id="CHEBI:61891"/>
        <dbReference type="EC" id="2.1.1.297"/>
    </reaction>
</comment>
<dbReference type="InterPro" id="IPR029063">
    <property type="entry name" value="SAM-dependent_MTases_sf"/>
</dbReference>
<evidence type="ECO:0000256" key="3">
    <source>
        <dbReference type="ARBA" id="ARBA00022679"/>
    </source>
</evidence>
<dbReference type="GO" id="GO:0102559">
    <property type="term" value="F:peptide chain release factor N(5)-glutamine methyltransferase activity"/>
    <property type="evidence" value="ECO:0007669"/>
    <property type="project" value="UniProtKB-EC"/>
</dbReference>
<dbReference type="NCBIfam" id="TIGR00536">
    <property type="entry name" value="hemK_fam"/>
    <property type="match status" value="1"/>
</dbReference>
<keyword evidence="3 8" id="KW-0808">Transferase</keyword>
<dbReference type="InterPro" id="IPR002052">
    <property type="entry name" value="DNA_methylase_N6_adenine_CS"/>
</dbReference>
<dbReference type="STRING" id="1244531.CIG2463D_0688"/>
<dbReference type="InterPro" id="IPR040758">
    <property type="entry name" value="PrmC_N"/>
</dbReference>
<dbReference type="GO" id="GO:0003676">
    <property type="term" value="F:nucleic acid binding"/>
    <property type="evidence" value="ECO:0007669"/>
    <property type="project" value="InterPro"/>
</dbReference>
<keyword evidence="4" id="KW-0949">S-adenosyl-L-methionine</keyword>
<evidence type="ECO:0000313" key="9">
    <source>
        <dbReference type="Proteomes" id="UP000028486"/>
    </source>
</evidence>
<dbReference type="Pfam" id="PF17827">
    <property type="entry name" value="PrmC_N"/>
    <property type="match status" value="1"/>
</dbReference>
<keyword evidence="2 8" id="KW-0489">Methyltransferase</keyword>
<feature type="domain" description="Release factor glutamine methyltransferase N-terminal" evidence="7">
    <location>
        <begin position="4"/>
        <end position="67"/>
    </location>
</feature>
<dbReference type="InterPro" id="IPR004556">
    <property type="entry name" value="HemK-like"/>
</dbReference>
<dbReference type="RefSeq" id="WP_038453735.1">
    <property type="nucleotide sequence ID" value="NZ_CP009043.1"/>
</dbReference>
<dbReference type="HOGENOM" id="CLU_018398_3_2_7"/>
<reference evidence="9" key="1">
    <citation type="journal article" date="2014" name="Genome Announc.">
        <title>Complete Genome Sequence of Campylobacter iguaniorum Strain 1485ET, Isolated from a Bearded Dragon (Pogona vitticeps).</title>
        <authorList>
            <person name="Gilbert M.J."/>
            <person name="Miller W.G."/>
            <person name="Yee E."/>
            <person name="Kik M."/>
            <person name="Wagenaar J.A."/>
            <person name="Duim B."/>
        </authorList>
    </citation>
    <scope>NUCLEOTIDE SEQUENCE [LARGE SCALE GENOMIC DNA]</scope>
    <source>
        <strain evidence="9">1485E</strain>
    </source>
</reference>
<dbReference type="NCBIfam" id="TIGR03534">
    <property type="entry name" value="RF_mod_PrmC"/>
    <property type="match status" value="1"/>
</dbReference>
<dbReference type="Gene3D" id="1.10.8.10">
    <property type="entry name" value="DNA helicase RuvA subunit, C-terminal domain"/>
    <property type="match status" value="1"/>
</dbReference>
<dbReference type="AlphaFoldDB" id="A0A076FAN1"/>
<evidence type="ECO:0000256" key="4">
    <source>
        <dbReference type="ARBA" id="ARBA00022691"/>
    </source>
</evidence>
<dbReference type="PANTHER" id="PTHR18895:SF74">
    <property type="entry name" value="MTRF1L RELEASE FACTOR GLUTAMINE METHYLTRANSFERASE"/>
    <property type="match status" value="1"/>
</dbReference>
<dbReference type="PROSITE" id="PS00092">
    <property type="entry name" value="N6_MTASE"/>
    <property type="match status" value="1"/>
</dbReference>
<dbReference type="GO" id="GO:0032259">
    <property type="term" value="P:methylation"/>
    <property type="evidence" value="ECO:0007669"/>
    <property type="project" value="UniProtKB-KW"/>
</dbReference>
<accession>A0A076FAN1</accession>
<organism evidence="8 9">
    <name type="scientific">Campylobacter iguaniorum</name>
    <dbReference type="NCBI Taxonomy" id="1244531"/>
    <lineage>
        <taxon>Bacteria</taxon>
        <taxon>Pseudomonadati</taxon>
        <taxon>Campylobacterota</taxon>
        <taxon>Epsilonproteobacteria</taxon>
        <taxon>Campylobacterales</taxon>
        <taxon>Campylobacteraceae</taxon>
        <taxon>Campylobacter</taxon>
    </lineage>
</organism>
<protein>
    <recommendedName>
        <fullName evidence="1">peptide chain release factor N(5)-glutamine methyltransferase</fullName>
        <ecNumber evidence="1">2.1.1.297</ecNumber>
    </recommendedName>
</protein>
<dbReference type="KEGG" id="caj:CIG1485E_0687"/>
<dbReference type="Proteomes" id="UP000028486">
    <property type="component" value="Chromosome"/>
</dbReference>
<name>A0A076FAN1_9BACT</name>
<gene>
    <name evidence="8" type="primary">hemK</name>
    <name evidence="8" type="ORF">CIG1485E_0687</name>
</gene>
<dbReference type="CDD" id="cd02440">
    <property type="entry name" value="AdoMet_MTases"/>
    <property type="match status" value="1"/>
</dbReference>
<dbReference type="Gene3D" id="3.40.50.150">
    <property type="entry name" value="Vaccinia Virus protein VP39"/>
    <property type="match status" value="1"/>
</dbReference>
<evidence type="ECO:0000313" key="8">
    <source>
        <dbReference type="EMBL" id="AII14542.1"/>
    </source>
</evidence>
<evidence type="ECO:0000259" key="6">
    <source>
        <dbReference type="Pfam" id="PF05175"/>
    </source>
</evidence>
<evidence type="ECO:0000256" key="2">
    <source>
        <dbReference type="ARBA" id="ARBA00022603"/>
    </source>
</evidence>
<evidence type="ECO:0000256" key="5">
    <source>
        <dbReference type="ARBA" id="ARBA00048391"/>
    </source>
</evidence>
<evidence type="ECO:0000256" key="1">
    <source>
        <dbReference type="ARBA" id="ARBA00012771"/>
    </source>
</evidence>
<dbReference type="EMBL" id="CP009043">
    <property type="protein sequence ID" value="AII14542.1"/>
    <property type="molecule type" value="Genomic_DNA"/>
</dbReference>
<dbReference type="InterPro" id="IPR050320">
    <property type="entry name" value="N5-glutamine_MTase"/>
</dbReference>